<dbReference type="PANTHER" id="PTHR45614:SF25">
    <property type="entry name" value="MYB PROTEIN"/>
    <property type="match status" value="1"/>
</dbReference>
<dbReference type="InterPro" id="IPR017930">
    <property type="entry name" value="Myb_dom"/>
</dbReference>
<dbReference type="Proteomes" id="UP000015102">
    <property type="component" value="Unassembled WGS sequence"/>
</dbReference>
<dbReference type="GO" id="GO:0000978">
    <property type="term" value="F:RNA polymerase II cis-regulatory region sequence-specific DNA binding"/>
    <property type="evidence" value="ECO:0007669"/>
    <property type="project" value="TreeGrafter"/>
</dbReference>
<reference evidence="8" key="1">
    <citation type="submission" date="2013-02" db="EMBL/GenBank/DDBJ databases">
        <authorList>
            <person name="Hughes D."/>
        </authorList>
    </citation>
    <scope>NUCLEOTIDE SEQUENCE</scope>
    <source>
        <strain>Durham</strain>
        <strain evidence="8">NC isolate 2 -- Noor lab</strain>
    </source>
</reference>
<dbReference type="HOGENOM" id="CLU_630537_0_0_1"/>
<feature type="region of interest" description="Disordered" evidence="4">
    <location>
        <begin position="280"/>
        <end position="336"/>
    </location>
</feature>
<dbReference type="CDD" id="cd00167">
    <property type="entry name" value="SANT"/>
    <property type="match status" value="1"/>
</dbReference>
<feature type="region of interest" description="Disordered" evidence="4">
    <location>
        <begin position="217"/>
        <end position="246"/>
    </location>
</feature>
<keyword evidence="8" id="KW-1185">Reference proteome</keyword>
<dbReference type="InterPro" id="IPR015395">
    <property type="entry name" value="C-myb_C"/>
</dbReference>
<dbReference type="AlphaFoldDB" id="T1GJ97"/>
<keyword evidence="3" id="KW-0238">DNA-binding</keyword>
<dbReference type="GO" id="GO:0005634">
    <property type="term" value="C:nucleus"/>
    <property type="evidence" value="ECO:0007669"/>
    <property type="project" value="UniProtKB-SubCell"/>
</dbReference>
<dbReference type="PROSITE" id="PS51294">
    <property type="entry name" value="HTH_MYB"/>
    <property type="match status" value="1"/>
</dbReference>
<dbReference type="Pfam" id="PF09316">
    <property type="entry name" value="Cmyb_C"/>
    <property type="match status" value="1"/>
</dbReference>
<dbReference type="InterPro" id="IPR050560">
    <property type="entry name" value="MYB_TF"/>
</dbReference>
<dbReference type="GO" id="GO:0000981">
    <property type="term" value="F:DNA-binding transcription factor activity, RNA polymerase II-specific"/>
    <property type="evidence" value="ECO:0007669"/>
    <property type="project" value="TreeGrafter"/>
</dbReference>
<keyword evidence="2" id="KW-0677">Repeat</keyword>
<evidence type="ECO:0000256" key="4">
    <source>
        <dbReference type="SAM" id="MobiDB-lite"/>
    </source>
</evidence>
<accession>T1GJ97</accession>
<sequence length="435" mass="48820">MAQPSEPKYKENSLDEEEDQMIFQLHQQYGNQWAKIARRLPGRTDNAIKNHWNSTMRRKFEYNDGQRQRIIPLGQQLAANTTTQDLPKKPVDLDTSRTNLKALIKNGGHTKTSALQASLKNRQSIIQNFSKSRMPNILKSSKKMNLQPGCQISGSPQYTPSYPEGSVVYSEEMILPDSPKATPIKPLPFSPSKFLNSPNVNFEDFLSSSTPVRKIGSKEIKKELDTSSLETPNKQLLGPRTPTPFKDALAEMGKKRRGARYVPPSPSSLVEDIAEMIADDSRVEKDSNSSNEQINDSMKSGTSQPQPKRARKSLAASWVNDVKQEPQSEKKAPYETETPSKFLNSVDSAIFSPPSALKETLADSDLLINYRKENIPNSSKKRAQLEQQMVVDTRWAKQACGKTQDQIFMTNEAHLFLERKSLAPRSLNFFAGSSS</sequence>
<dbReference type="SMART" id="SM00717">
    <property type="entry name" value="SANT"/>
    <property type="match status" value="1"/>
</dbReference>
<dbReference type="SUPFAM" id="SSF46689">
    <property type="entry name" value="Homeodomain-like"/>
    <property type="match status" value="1"/>
</dbReference>
<evidence type="ECO:0000256" key="1">
    <source>
        <dbReference type="ARBA" id="ARBA00004123"/>
    </source>
</evidence>
<reference evidence="7" key="2">
    <citation type="submission" date="2015-06" db="UniProtKB">
        <authorList>
            <consortium name="EnsemblMetazoa"/>
        </authorList>
    </citation>
    <scope>IDENTIFICATION</scope>
</reference>
<evidence type="ECO:0000313" key="8">
    <source>
        <dbReference type="Proteomes" id="UP000015102"/>
    </source>
</evidence>
<dbReference type="PANTHER" id="PTHR45614">
    <property type="entry name" value="MYB PROTEIN-RELATED"/>
    <property type="match status" value="1"/>
</dbReference>
<dbReference type="Pfam" id="PF00249">
    <property type="entry name" value="Myb_DNA-binding"/>
    <property type="match status" value="1"/>
</dbReference>
<name>T1GJ97_MEGSC</name>
<organism evidence="7 8">
    <name type="scientific">Megaselia scalaris</name>
    <name type="common">Humpbacked fly</name>
    <name type="synonym">Phora scalaris</name>
    <dbReference type="NCBI Taxonomy" id="36166"/>
    <lineage>
        <taxon>Eukaryota</taxon>
        <taxon>Metazoa</taxon>
        <taxon>Ecdysozoa</taxon>
        <taxon>Arthropoda</taxon>
        <taxon>Hexapoda</taxon>
        <taxon>Insecta</taxon>
        <taxon>Pterygota</taxon>
        <taxon>Neoptera</taxon>
        <taxon>Endopterygota</taxon>
        <taxon>Diptera</taxon>
        <taxon>Brachycera</taxon>
        <taxon>Muscomorpha</taxon>
        <taxon>Platypezoidea</taxon>
        <taxon>Phoridae</taxon>
        <taxon>Megaseliini</taxon>
        <taxon>Megaselia</taxon>
    </lineage>
</organism>
<feature type="compositionally biased region" description="Polar residues" evidence="4">
    <location>
        <begin position="288"/>
        <end position="306"/>
    </location>
</feature>
<evidence type="ECO:0000256" key="3">
    <source>
        <dbReference type="ARBA" id="ARBA00023125"/>
    </source>
</evidence>
<dbReference type="PROSITE" id="PS50090">
    <property type="entry name" value="MYB_LIKE"/>
    <property type="match status" value="1"/>
</dbReference>
<evidence type="ECO:0000256" key="2">
    <source>
        <dbReference type="ARBA" id="ARBA00022737"/>
    </source>
</evidence>
<dbReference type="OMA" id="KHGENWE"/>
<dbReference type="Gene3D" id="1.10.10.60">
    <property type="entry name" value="Homeodomain-like"/>
    <property type="match status" value="1"/>
</dbReference>
<comment type="subcellular location">
    <subcellularLocation>
        <location evidence="1">Nucleus</location>
    </subcellularLocation>
</comment>
<dbReference type="STRING" id="36166.T1GJ97"/>
<dbReference type="EMBL" id="CAQQ02197538">
    <property type="status" value="NOT_ANNOTATED_CDS"/>
    <property type="molecule type" value="Genomic_DNA"/>
</dbReference>
<proteinExistence type="predicted"/>
<feature type="compositionally biased region" description="Basic and acidic residues" evidence="4">
    <location>
        <begin position="322"/>
        <end position="334"/>
    </location>
</feature>
<dbReference type="InterPro" id="IPR001005">
    <property type="entry name" value="SANT/Myb"/>
</dbReference>
<protein>
    <submittedName>
        <fullName evidence="7">Uncharacterized protein</fullName>
    </submittedName>
</protein>
<evidence type="ECO:0000313" key="7">
    <source>
        <dbReference type="EnsemblMetazoa" id="MESCA003541-PA"/>
    </source>
</evidence>
<dbReference type="EnsemblMetazoa" id="MESCA003541-RA">
    <property type="protein sequence ID" value="MESCA003541-PA"/>
    <property type="gene ID" value="MESCA003541"/>
</dbReference>
<dbReference type="InterPro" id="IPR009057">
    <property type="entry name" value="Homeodomain-like_sf"/>
</dbReference>
<evidence type="ECO:0000259" key="6">
    <source>
        <dbReference type="PROSITE" id="PS51294"/>
    </source>
</evidence>
<evidence type="ECO:0000259" key="5">
    <source>
        <dbReference type="PROSITE" id="PS50090"/>
    </source>
</evidence>
<feature type="domain" description="HTH myb-type" evidence="6">
    <location>
        <begin position="16"/>
        <end position="60"/>
    </location>
</feature>
<feature type="domain" description="Myb-like" evidence="5">
    <location>
        <begin position="6"/>
        <end position="56"/>
    </location>
</feature>